<sequence length="174" mass="20373">MIKYATRLPPGKGVKILNDTTIRKNGLCSEIKTLNCITALANHFISKPDPLVVPIYNFEIIDAVKNPYKYRYDMRRLGILNSIERDIVDIAGNLADRYDSDALHHMQDSDDYKKYGYEYAELFSFLKEVLKLNRYYDLHSGNVMIDLEDNYRLVDIEGFIRTPLELRCNDWIIR</sequence>
<proteinExistence type="predicted"/>
<gene>
    <name evidence="1" type="ORF">UFOVP1290_249</name>
</gene>
<protein>
    <submittedName>
        <fullName evidence="1">Uncharacterized protein</fullName>
    </submittedName>
</protein>
<organism evidence="1">
    <name type="scientific">uncultured Caudovirales phage</name>
    <dbReference type="NCBI Taxonomy" id="2100421"/>
    <lineage>
        <taxon>Viruses</taxon>
        <taxon>Duplodnaviria</taxon>
        <taxon>Heunggongvirae</taxon>
        <taxon>Uroviricota</taxon>
        <taxon>Caudoviricetes</taxon>
        <taxon>Peduoviridae</taxon>
        <taxon>Maltschvirus</taxon>
        <taxon>Maltschvirus maltsch</taxon>
    </lineage>
</organism>
<evidence type="ECO:0000313" key="1">
    <source>
        <dbReference type="EMBL" id="CAB4196729.1"/>
    </source>
</evidence>
<accession>A0A6J5RI80</accession>
<dbReference type="EMBL" id="LR797252">
    <property type="protein sequence ID" value="CAB4196729.1"/>
    <property type="molecule type" value="Genomic_DNA"/>
</dbReference>
<name>A0A6J5RI80_9CAUD</name>
<reference evidence="1" key="1">
    <citation type="submission" date="2020-05" db="EMBL/GenBank/DDBJ databases">
        <authorList>
            <person name="Chiriac C."/>
            <person name="Salcher M."/>
            <person name="Ghai R."/>
            <person name="Kavagutti S V."/>
        </authorList>
    </citation>
    <scope>NUCLEOTIDE SEQUENCE</scope>
</reference>